<dbReference type="Pfam" id="PF26492">
    <property type="entry name" value="DUF8160"/>
    <property type="match status" value="1"/>
</dbReference>
<comment type="caution">
    <text evidence="3">The sequence shown here is derived from an EMBL/GenBank/DDBJ whole genome shotgun (WGS) entry which is preliminary data.</text>
</comment>
<dbReference type="InterPro" id="IPR058474">
    <property type="entry name" value="DUF8160"/>
</dbReference>
<dbReference type="AlphaFoldDB" id="A0A847U4G5"/>
<evidence type="ECO:0000313" key="4">
    <source>
        <dbReference type="Proteomes" id="UP000610611"/>
    </source>
</evidence>
<feature type="compositionally biased region" description="Low complexity" evidence="1">
    <location>
        <begin position="22"/>
        <end position="40"/>
    </location>
</feature>
<feature type="compositionally biased region" description="Basic and acidic residues" evidence="1">
    <location>
        <begin position="1"/>
        <end position="13"/>
    </location>
</feature>
<dbReference type="RefSeq" id="WP_004592360.1">
    <property type="nucleotide sequence ID" value="NZ_JAWJXX010000017.1"/>
</dbReference>
<evidence type="ECO:0000259" key="2">
    <source>
        <dbReference type="Pfam" id="PF26492"/>
    </source>
</evidence>
<accession>A0A847U4G5</accession>
<feature type="domain" description="DUF8160" evidence="2">
    <location>
        <begin position="4"/>
        <end position="112"/>
    </location>
</feature>
<protein>
    <recommendedName>
        <fullName evidence="2">DUF8160 domain-containing protein</fullName>
    </recommendedName>
</protein>
<dbReference type="Proteomes" id="UP000610611">
    <property type="component" value="Unassembled WGS sequence"/>
</dbReference>
<evidence type="ECO:0000313" key="3">
    <source>
        <dbReference type="EMBL" id="NLV08215.1"/>
    </source>
</evidence>
<organism evidence="3 4">
    <name type="scientific">Haloarcula rubripromontorii</name>
    <dbReference type="NCBI Taxonomy" id="1705562"/>
    <lineage>
        <taxon>Archaea</taxon>
        <taxon>Methanobacteriati</taxon>
        <taxon>Methanobacteriota</taxon>
        <taxon>Stenosarchaea group</taxon>
        <taxon>Halobacteria</taxon>
        <taxon>Halobacteriales</taxon>
        <taxon>Haloarculaceae</taxon>
        <taxon>Haloarcula</taxon>
    </lineage>
</organism>
<reference evidence="3" key="1">
    <citation type="submission" date="2019-12" db="EMBL/GenBank/DDBJ databases">
        <title>The whole-genome sequencing of Haloarcula japonica strain pws8.</title>
        <authorList>
            <person name="Verma D.K."/>
            <person name="Gopal K."/>
            <person name="Prasad E.S."/>
        </authorList>
    </citation>
    <scope>NUCLEOTIDE SEQUENCE</scope>
    <source>
        <strain evidence="3">Pws8</strain>
    </source>
</reference>
<name>A0A847U4G5_9EURY</name>
<proteinExistence type="predicted"/>
<evidence type="ECO:0000256" key="1">
    <source>
        <dbReference type="SAM" id="MobiDB-lite"/>
    </source>
</evidence>
<dbReference type="EMBL" id="WOWB01000005">
    <property type="protein sequence ID" value="NLV08215.1"/>
    <property type="molecule type" value="Genomic_DNA"/>
</dbReference>
<feature type="region of interest" description="Disordered" evidence="1">
    <location>
        <begin position="1"/>
        <end position="66"/>
    </location>
</feature>
<sequence length="126" mass="14573">MADKRDRDPFDQRYDEDDDHNNTQSNSSKTSKTPETATTKKTAETEESEKSDETAESNGVRERRNVNMYLPDGLVDDLQLRYSELNVQWRREHGEDLPKNDEFYPAVIESSLQDTTIEKELGLADE</sequence>
<gene>
    <name evidence="3" type="ORF">GOC83_19015</name>
</gene>